<dbReference type="SUPFAM" id="SSF47473">
    <property type="entry name" value="EF-hand"/>
    <property type="match status" value="1"/>
</dbReference>
<keyword evidence="1" id="KW-0472">Membrane</keyword>
<keyword evidence="1" id="KW-0812">Transmembrane</keyword>
<accession>A0A8D9EBH8</accession>
<sequence>MLDPSDKMGWFKGWAVERKEDGTMLGSELSHMLISLGERLDETQANEVLADCLDPEDEDGFVNYAPFLARICDKPVPGEDGNPPFSLVFSWYLPSLLACFNYLSLHFLFCLALSLPNSLTHSLT</sequence>
<feature type="transmembrane region" description="Helical" evidence="1">
    <location>
        <begin position="91"/>
        <end position="115"/>
    </location>
</feature>
<keyword evidence="1" id="KW-1133">Transmembrane helix</keyword>
<organism evidence="2">
    <name type="scientific">Cacopsylla melanoneura</name>
    <dbReference type="NCBI Taxonomy" id="428564"/>
    <lineage>
        <taxon>Eukaryota</taxon>
        <taxon>Metazoa</taxon>
        <taxon>Ecdysozoa</taxon>
        <taxon>Arthropoda</taxon>
        <taxon>Hexapoda</taxon>
        <taxon>Insecta</taxon>
        <taxon>Pterygota</taxon>
        <taxon>Neoptera</taxon>
        <taxon>Paraneoptera</taxon>
        <taxon>Hemiptera</taxon>
        <taxon>Sternorrhyncha</taxon>
        <taxon>Psylloidea</taxon>
        <taxon>Psyllidae</taxon>
        <taxon>Psyllinae</taxon>
        <taxon>Cacopsylla</taxon>
    </lineage>
</organism>
<protein>
    <submittedName>
        <fullName evidence="2">Myosin light chain alkali</fullName>
    </submittedName>
</protein>
<evidence type="ECO:0000256" key="1">
    <source>
        <dbReference type="SAM" id="Phobius"/>
    </source>
</evidence>
<dbReference type="AlphaFoldDB" id="A0A8D9EBH8"/>
<dbReference type="Gene3D" id="1.10.238.10">
    <property type="entry name" value="EF-hand"/>
    <property type="match status" value="1"/>
</dbReference>
<dbReference type="InterPro" id="IPR011992">
    <property type="entry name" value="EF-hand-dom_pair"/>
</dbReference>
<evidence type="ECO:0000313" key="2">
    <source>
        <dbReference type="EMBL" id="CAG6746429.1"/>
    </source>
</evidence>
<reference evidence="2" key="1">
    <citation type="submission" date="2021-05" db="EMBL/GenBank/DDBJ databases">
        <authorList>
            <person name="Alioto T."/>
            <person name="Alioto T."/>
            <person name="Gomez Garrido J."/>
        </authorList>
    </citation>
    <scope>NUCLEOTIDE SEQUENCE</scope>
</reference>
<name>A0A8D9EBH8_9HEMI</name>
<proteinExistence type="predicted"/>
<dbReference type="EMBL" id="HBUF01509752">
    <property type="protein sequence ID" value="CAG6746429.1"/>
    <property type="molecule type" value="Transcribed_RNA"/>
</dbReference>
<dbReference type="EMBL" id="HBUF01509753">
    <property type="protein sequence ID" value="CAG6746430.1"/>
    <property type="molecule type" value="Transcribed_RNA"/>
</dbReference>